<accession>A0AA43W3N9</accession>
<sequence length="53" mass="6364">MQQGAITYDEIMNRIPWCVVLTMISDQGRMRKKKEREEVLQSEEEELEFFGLK</sequence>
<evidence type="ECO:0000313" key="4">
    <source>
        <dbReference type="Proteomes" id="UP000448908"/>
    </source>
</evidence>
<dbReference type="Proteomes" id="UP000448908">
    <property type="component" value="Unassembled WGS sequence"/>
</dbReference>
<organism evidence="2 4">
    <name type="scientific">Parabacteroides merdae</name>
    <dbReference type="NCBI Taxonomy" id="46503"/>
    <lineage>
        <taxon>Bacteria</taxon>
        <taxon>Pseudomonadati</taxon>
        <taxon>Bacteroidota</taxon>
        <taxon>Bacteroidia</taxon>
        <taxon>Bacteroidales</taxon>
        <taxon>Tannerellaceae</taxon>
        <taxon>Parabacteroides</taxon>
    </lineage>
</organism>
<dbReference type="EMBL" id="WNCN01000008">
    <property type="protein sequence ID" value="MTU39458.1"/>
    <property type="molecule type" value="Genomic_DNA"/>
</dbReference>
<dbReference type="RefSeq" id="WP_155143839.1">
    <property type="nucleotide sequence ID" value="NZ_CP072229.1"/>
</dbReference>
<gene>
    <name evidence="1" type="ORF">GMD82_08165</name>
    <name evidence="2" type="ORF">GMD92_14740</name>
</gene>
<protein>
    <submittedName>
        <fullName evidence="2">Uncharacterized protein</fullName>
    </submittedName>
</protein>
<dbReference type="EMBL" id="WNDA01000024">
    <property type="protein sequence ID" value="MTU70285.1"/>
    <property type="molecule type" value="Genomic_DNA"/>
</dbReference>
<evidence type="ECO:0000313" key="1">
    <source>
        <dbReference type="EMBL" id="MTU39458.1"/>
    </source>
</evidence>
<comment type="caution">
    <text evidence="2">The sequence shown here is derived from an EMBL/GenBank/DDBJ whole genome shotgun (WGS) entry which is preliminary data.</text>
</comment>
<proteinExistence type="predicted"/>
<evidence type="ECO:0000313" key="2">
    <source>
        <dbReference type="EMBL" id="MTU70285.1"/>
    </source>
</evidence>
<evidence type="ECO:0000313" key="3">
    <source>
        <dbReference type="Proteomes" id="UP000434916"/>
    </source>
</evidence>
<reference evidence="3 4" key="1">
    <citation type="journal article" date="2019" name="Nat. Med.">
        <title>A library of human gut bacterial isolates paired with longitudinal multiomics data enables mechanistic microbiome research.</title>
        <authorList>
            <person name="Poyet M."/>
            <person name="Groussin M."/>
            <person name="Gibbons S.M."/>
            <person name="Avila-Pacheco J."/>
            <person name="Jiang X."/>
            <person name="Kearney S.M."/>
            <person name="Perrotta A.R."/>
            <person name="Berdy B."/>
            <person name="Zhao S."/>
            <person name="Lieberman T.D."/>
            <person name="Swanson P.K."/>
            <person name="Smith M."/>
            <person name="Roesemann S."/>
            <person name="Alexander J.E."/>
            <person name="Rich S.A."/>
            <person name="Livny J."/>
            <person name="Vlamakis H."/>
            <person name="Clish C."/>
            <person name="Bullock K."/>
            <person name="Deik A."/>
            <person name="Scott J."/>
            <person name="Pierce K.A."/>
            <person name="Xavier R.J."/>
            <person name="Alm E.J."/>
        </authorList>
    </citation>
    <scope>NUCLEOTIDE SEQUENCE [LARGE SCALE GENOMIC DNA]</scope>
    <source>
        <strain evidence="2 4">BIOML-A16</strain>
        <strain evidence="1 3">BIOML-A29</strain>
    </source>
</reference>
<dbReference type="AlphaFoldDB" id="A0AA43W3N9"/>
<name>A0AA43W3N9_9BACT</name>
<dbReference type="Proteomes" id="UP000434916">
    <property type="component" value="Unassembled WGS sequence"/>
</dbReference>
<keyword evidence="3" id="KW-1185">Reference proteome</keyword>